<dbReference type="PROSITE" id="PS51296">
    <property type="entry name" value="RIESKE"/>
    <property type="match status" value="1"/>
</dbReference>
<keyword evidence="1" id="KW-0001">2Fe-2S</keyword>
<evidence type="ECO:0000256" key="3">
    <source>
        <dbReference type="ARBA" id="ARBA00023004"/>
    </source>
</evidence>
<organism evidence="6 7">
    <name type="scientific">Bacterioplanoides pacificum</name>
    <dbReference type="NCBI Taxonomy" id="1171596"/>
    <lineage>
        <taxon>Bacteria</taxon>
        <taxon>Pseudomonadati</taxon>
        <taxon>Pseudomonadota</taxon>
        <taxon>Gammaproteobacteria</taxon>
        <taxon>Oceanospirillales</taxon>
        <taxon>Oceanospirillaceae</taxon>
        <taxon>Bacterioplanoides</taxon>
    </lineage>
</organism>
<evidence type="ECO:0000313" key="6">
    <source>
        <dbReference type="EMBL" id="MFC3678573.1"/>
    </source>
</evidence>
<evidence type="ECO:0000256" key="2">
    <source>
        <dbReference type="ARBA" id="ARBA00022723"/>
    </source>
</evidence>
<comment type="caution">
    <text evidence="6">The sequence shown here is derived from an EMBL/GenBank/DDBJ whole genome shotgun (WGS) entry which is preliminary data.</text>
</comment>
<dbReference type="InterPro" id="IPR036922">
    <property type="entry name" value="Rieske_2Fe-2S_sf"/>
</dbReference>
<keyword evidence="3" id="KW-0408">Iron</keyword>
<dbReference type="Pfam" id="PF00355">
    <property type="entry name" value="Rieske"/>
    <property type="match status" value="1"/>
</dbReference>
<gene>
    <name evidence="6" type="ORF">ACFOMG_00425</name>
</gene>
<dbReference type="Gene3D" id="2.102.10.10">
    <property type="entry name" value="Rieske [2Fe-2S] iron-sulphur domain"/>
    <property type="match status" value="1"/>
</dbReference>
<dbReference type="RefSeq" id="WP_376864125.1">
    <property type="nucleotide sequence ID" value="NZ_JBHRYB010000001.1"/>
</dbReference>
<dbReference type="CDD" id="cd03467">
    <property type="entry name" value="Rieske"/>
    <property type="match status" value="1"/>
</dbReference>
<evidence type="ECO:0000259" key="5">
    <source>
        <dbReference type="PROSITE" id="PS51296"/>
    </source>
</evidence>
<sequence>MNKWQTLCHIDDIEEGQSKGFEHNDQSIFVVRQGQQLHVYHNSCPHLGINLEWQDDQFLTADGTLVQCAMHGALFLIDTGLCIAGPCQGQRLKVVEHQLQDGRLQIRL</sequence>
<evidence type="ECO:0000313" key="7">
    <source>
        <dbReference type="Proteomes" id="UP001595722"/>
    </source>
</evidence>
<keyword evidence="4" id="KW-0411">Iron-sulfur</keyword>
<dbReference type="SUPFAM" id="SSF50022">
    <property type="entry name" value="ISP domain"/>
    <property type="match status" value="1"/>
</dbReference>
<reference evidence="7" key="1">
    <citation type="journal article" date="2019" name="Int. J. Syst. Evol. Microbiol.">
        <title>The Global Catalogue of Microorganisms (GCM) 10K type strain sequencing project: providing services to taxonomists for standard genome sequencing and annotation.</title>
        <authorList>
            <consortium name="The Broad Institute Genomics Platform"/>
            <consortium name="The Broad Institute Genome Sequencing Center for Infectious Disease"/>
            <person name="Wu L."/>
            <person name="Ma J."/>
        </authorList>
    </citation>
    <scope>NUCLEOTIDE SEQUENCE [LARGE SCALE GENOMIC DNA]</scope>
    <source>
        <strain evidence="7">KCTC 42424</strain>
    </source>
</reference>
<dbReference type="PANTHER" id="PTHR40261:SF1">
    <property type="entry name" value="RIESKE DOMAIN-CONTAINING PROTEIN"/>
    <property type="match status" value="1"/>
</dbReference>
<keyword evidence="7" id="KW-1185">Reference proteome</keyword>
<proteinExistence type="predicted"/>
<accession>A0ABV7VM32</accession>
<dbReference type="InterPro" id="IPR017941">
    <property type="entry name" value="Rieske_2Fe-2S"/>
</dbReference>
<protein>
    <submittedName>
        <fullName evidence="6">Rieske (2Fe-2S) protein</fullName>
    </submittedName>
</protein>
<dbReference type="PANTHER" id="PTHR40261">
    <property type="match status" value="1"/>
</dbReference>
<evidence type="ECO:0000256" key="4">
    <source>
        <dbReference type="ARBA" id="ARBA00023014"/>
    </source>
</evidence>
<name>A0ABV7VM32_9GAMM</name>
<feature type="domain" description="Rieske" evidence="5">
    <location>
        <begin position="5"/>
        <end position="106"/>
    </location>
</feature>
<keyword evidence="2" id="KW-0479">Metal-binding</keyword>
<dbReference type="Proteomes" id="UP001595722">
    <property type="component" value="Unassembled WGS sequence"/>
</dbReference>
<evidence type="ECO:0000256" key="1">
    <source>
        <dbReference type="ARBA" id="ARBA00022714"/>
    </source>
</evidence>
<dbReference type="EMBL" id="JBHRYB010000001">
    <property type="protein sequence ID" value="MFC3678573.1"/>
    <property type="molecule type" value="Genomic_DNA"/>
</dbReference>